<evidence type="ECO:0000256" key="1">
    <source>
        <dbReference type="SAM" id="SignalP"/>
    </source>
</evidence>
<dbReference type="EMBL" id="JAMGZK010000035">
    <property type="protein sequence ID" value="MCU6663133.1"/>
    <property type="molecule type" value="Genomic_DNA"/>
</dbReference>
<keyword evidence="1" id="KW-0732">Signal</keyword>
<accession>A0A9J6Q479</accession>
<sequence length="208" mass="23483">MIQRSNLLQVFCLGLSVVTYAQTIDASALPAVDTVLQHDFPTQPTALASLTESLFQEYTRTGNTAALVFYSYGMLQQAQYFVSVNDVIHASEYAKTGFFYLDEAVEGNEDEPRIRYLRARMDAYLPAELGRCVITLADTELLLKAQWDRDLTAHINAMRYRALQHCRKDEQARQFLAQLKTMEPTGNDSPAWDGEEVTNIILPLVKGH</sequence>
<gene>
    <name evidence="2" type="ORF">M8014_02090</name>
</gene>
<feature type="chain" id="PRO_5039894812" evidence="1">
    <location>
        <begin position="22"/>
        <end position="208"/>
    </location>
</feature>
<reference evidence="2" key="1">
    <citation type="submission" date="2022-05" db="EMBL/GenBank/DDBJ databases">
        <title>Description of a novel species of Leclercia; Leclercia tamurae and the Proposal for a Novel Genus Silvania gen. nov. Containing Two Novel Species Silvania hatchlandensis sp. nov. and Silvania confinis sp. nov. Isolated from the Rhizosphere of Oak.</title>
        <authorList>
            <person name="Maddock D.W."/>
            <person name="Brady C.L."/>
            <person name="Denman S."/>
            <person name="Arnold D."/>
        </authorList>
    </citation>
    <scope>NUCLEOTIDE SEQUENCE</scope>
    <source>
        <strain evidence="2">H19S6</strain>
    </source>
</reference>
<organism evidence="2 3">
    <name type="scientific">Silvania hatchlandensis</name>
    <dbReference type="NCBI Taxonomy" id="2926469"/>
    <lineage>
        <taxon>Bacteria</taxon>
        <taxon>Pseudomonadati</taxon>
        <taxon>Pseudomonadota</taxon>
        <taxon>Gammaproteobacteria</taxon>
        <taxon>Enterobacterales</taxon>
        <taxon>Enterobacteriaceae</taxon>
        <taxon>Silvania</taxon>
    </lineage>
</organism>
<dbReference type="Proteomes" id="UP001063816">
    <property type="component" value="Unassembled WGS sequence"/>
</dbReference>
<protein>
    <submittedName>
        <fullName evidence="2">Uncharacterized protein</fullName>
    </submittedName>
</protein>
<name>A0A9J6Q479_9ENTR</name>
<dbReference type="RefSeq" id="WP_271280911.1">
    <property type="nucleotide sequence ID" value="NZ_JAMGZK010000035.1"/>
</dbReference>
<evidence type="ECO:0000313" key="2">
    <source>
        <dbReference type="EMBL" id="MCU6663133.1"/>
    </source>
</evidence>
<evidence type="ECO:0000313" key="3">
    <source>
        <dbReference type="Proteomes" id="UP001063816"/>
    </source>
</evidence>
<keyword evidence="3" id="KW-1185">Reference proteome</keyword>
<proteinExistence type="predicted"/>
<dbReference type="AlphaFoldDB" id="A0A9J6Q479"/>
<feature type="signal peptide" evidence="1">
    <location>
        <begin position="1"/>
        <end position="21"/>
    </location>
</feature>
<comment type="caution">
    <text evidence="2">The sequence shown here is derived from an EMBL/GenBank/DDBJ whole genome shotgun (WGS) entry which is preliminary data.</text>
</comment>